<proteinExistence type="predicted"/>
<dbReference type="Proteomes" id="UP001642520">
    <property type="component" value="Unassembled WGS sequence"/>
</dbReference>
<keyword evidence="2" id="KW-1185">Reference proteome</keyword>
<reference evidence="1 2" key="1">
    <citation type="submission" date="2024-08" db="EMBL/GenBank/DDBJ databases">
        <authorList>
            <person name="Will J Nash"/>
            <person name="Angela Man"/>
            <person name="Seanna McTaggart"/>
            <person name="Kendall Baker"/>
            <person name="Tom Barker"/>
            <person name="Leah Catchpole"/>
            <person name="Alex Durrant"/>
            <person name="Karim Gharbi"/>
            <person name="Naomi Irish"/>
            <person name="Gemy Kaithakottil"/>
            <person name="Debby Ku"/>
            <person name="Aaliyah Providence"/>
            <person name="Felix Shaw"/>
            <person name="David Swarbreck"/>
            <person name="Chris Watkins"/>
            <person name="Ann M. McCartney"/>
            <person name="Giulio Formenti"/>
            <person name="Alice Mouton"/>
            <person name="Noel Vella"/>
            <person name="Bjorn M von Reumont"/>
            <person name="Adriana Vella"/>
            <person name="Wilfried Haerty"/>
        </authorList>
    </citation>
    <scope>NUCLEOTIDE SEQUENCE [LARGE SCALE GENOMIC DNA]</scope>
</reference>
<organism evidence="1 2">
    <name type="scientific">Xylocopa violacea</name>
    <name type="common">Violet carpenter bee</name>
    <name type="synonym">Apis violacea</name>
    <dbReference type="NCBI Taxonomy" id="135666"/>
    <lineage>
        <taxon>Eukaryota</taxon>
        <taxon>Metazoa</taxon>
        <taxon>Ecdysozoa</taxon>
        <taxon>Arthropoda</taxon>
        <taxon>Hexapoda</taxon>
        <taxon>Insecta</taxon>
        <taxon>Pterygota</taxon>
        <taxon>Neoptera</taxon>
        <taxon>Endopterygota</taxon>
        <taxon>Hymenoptera</taxon>
        <taxon>Apocrita</taxon>
        <taxon>Aculeata</taxon>
        <taxon>Apoidea</taxon>
        <taxon>Anthophila</taxon>
        <taxon>Apidae</taxon>
        <taxon>Xylocopa</taxon>
        <taxon>Xylocopa</taxon>
    </lineage>
</organism>
<accession>A0ABP1N5H7</accession>
<name>A0ABP1N5H7_XYLVO</name>
<evidence type="ECO:0000313" key="1">
    <source>
        <dbReference type="EMBL" id="CAL7936235.1"/>
    </source>
</evidence>
<protein>
    <recommendedName>
        <fullName evidence="3">Ribosomal protein S10</fullName>
    </recommendedName>
</protein>
<evidence type="ECO:0008006" key="3">
    <source>
        <dbReference type="Google" id="ProtNLM"/>
    </source>
</evidence>
<dbReference type="EMBL" id="CAXAJV020001287">
    <property type="protein sequence ID" value="CAL7936235.1"/>
    <property type="molecule type" value="Genomic_DNA"/>
</dbReference>
<evidence type="ECO:0000313" key="2">
    <source>
        <dbReference type="Proteomes" id="UP001642520"/>
    </source>
</evidence>
<gene>
    <name evidence="1" type="ORF">XYLVIOL_LOCUS2059</name>
</gene>
<sequence length="123" mass="14529">MTKIYVQTLKAIQVEKKNSSAETSEIILRTCQSAANNLEIEIIKPYSIDLSRRYVSSLQRSYKRILYDLVIFVKYQRAKFRDTLLRVLSRHTIRINSKENFRQETYSKKANCFRLYKIVGNLG</sequence>
<comment type="caution">
    <text evidence="1">The sequence shown here is derived from an EMBL/GenBank/DDBJ whole genome shotgun (WGS) entry which is preliminary data.</text>
</comment>